<reference evidence="11 12" key="1">
    <citation type="submission" date="2023-11" db="EMBL/GenBank/DDBJ databases">
        <title>A Novel Polar Bacteriovorax (B. antarcticus) Isolated from the Biocrust in Antarctica.</title>
        <authorList>
            <person name="Mun W."/>
            <person name="Choi S.Y."/>
            <person name="Mitchell R.J."/>
        </authorList>
    </citation>
    <scope>NUCLEOTIDE SEQUENCE [LARGE SCALE GENOMIC DNA]</scope>
    <source>
        <strain evidence="11 12">PP10</strain>
    </source>
</reference>
<keyword evidence="4" id="KW-0068">Autocatalytic cleavage</keyword>
<organism evidence="11 12">
    <name type="scientific">Bacteriovorax antarcticus</name>
    <dbReference type="NCBI Taxonomy" id="3088717"/>
    <lineage>
        <taxon>Bacteria</taxon>
        <taxon>Pseudomonadati</taxon>
        <taxon>Bdellovibrionota</taxon>
        <taxon>Bacteriovoracia</taxon>
        <taxon>Bacteriovoracales</taxon>
        <taxon>Bacteriovoracaceae</taxon>
        <taxon>Bacteriovorax</taxon>
    </lineage>
</organism>
<dbReference type="InterPro" id="IPR009165">
    <property type="entry name" value="S-AdoMet_deCO2ase_bac"/>
</dbReference>
<dbReference type="Proteomes" id="UP001302274">
    <property type="component" value="Unassembled WGS sequence"/>
</dbReference>
<evidence type="ECO:0000256" key="10">
    <source>
        <dbReference type="ARBA" id="ARBA00023317"/>
    </source>
</evidence>
<dbReference type="EMBL" id="JAYGJQ010000001">
    <property type="protein sequence ID" value="MEA9355884.1"/>
    <property type="molecule type" value="Genomic_DNA"/>
</dbReference>
<evidence type="ECO:0000256" key="6">
    <source>
        <dbReference type="ARBA" id="ARBA00023115"/>
    </source>
</evidence>
<sequence length="259" mass="29369">MFQSKIAPSEKIKISGFNNLTKILSFNLYDFCIALNDEQKAQYVNYIHDKYNANRIAEISKKIVEIIEANILAVSVQDYDPVGASTMVLMSDIKGGGEPIPSVQVSAHLDKSHITAHTYPDAADPDGICSFRVDIDVATCGEIIPLNAINYLFESFECDVVYVDYVVRGYARTENGKKIYNDQPFNSIQDFIKPEIKAEFIYSADINMPQSNIWQSKFMVKPKGPENYLLNQSDVNHPDVPKKMELLNKEMLEVYHMIH</sequence>
<dbReference type="PANTHER" id="PTHR33866">
    <property type="entry name" value="S-ADENOSYLMETHIONINE DECARBOXYLASE PROENZYME"/>
    <property type="match status" value="1"/>
</dbReference>
<dbReference type="InterPro" id="IPR016067">
    <property type="entry name" value="S-AdoMet_deCO2ase_core"/>
</dbReference>
<evidence type="ECO:0000256" key="8">
    <source>
        <dbReference type="ARBA" id="ARBA00023239"/>
    </source>
</evidence>
<evidence type="ECO:0000313" key="11">
    <source>
        <dbReference type="EMBL" id="MEA9355884.1"/>
    </source>
</evidence>
<keyword evidence="9" id="KW-0704">Schiff base</keyword>
<keyword evidence="6" id="KW-0620">Polyamine biosynthesis</keyword>
<evidence type="ECO:0000256" key="7">
    <source>
        <dbReference type="ARBA" id="ARBA00023145"/>
    </source>
</evidence>
<dbReference type="Gene3D" id="3.60.90.10">
    <property type="entry name" value="S-adenosylmethionine decarboxylase"/>
    <property type="match status" value="1"/>
</dbReference>
<accession>A0ABU5VS59</accession>
<keyword evidence="8 11" id="KW-0456">Lyase</keyword>
<dbReference type="PANTHER" id="PTHR33866:SF1">
    <property type="entry name" value="S-ADENOSYLMETHIONINE DECARBOXYLASE PROENZYME"/>
    <property type="match status" value="1"/>
</dbReference>
<dbReference type="RefSeq" id="WP_323575526.1">
    <property type="nucleotide sequence ID" value="NZ_JAYGJQ010000001.1"/>
</dbReference>
<evidence type="ECO:0000256" key="4">
    <source>
        <dbReference type="ARBA" id="ARBA00022813"/>
    </source>
</evidence>
<dbReference type="HAMAP" id="MF_00465">
    <property type="entry name" value="AdoMetDC_2"/>
    <property type="match status" value="1"/>
</dbReference>
<dbReference type="InterPro" id="IPR003826">
    <property type="entry name" value="AdoMetDC_fam_prok"/>
</dbReference>
<keyword evidence="2" id="KW-0949">S-adenosyl-L-methionine</keyword>
<dbReference type="Pfam" id="PF02675">
    <property type="entry name" value="AdoMet_dc"/>
    <property type="match status" value="1"/>
</dbReference>
<evidence type="ECO:0000256" key="2">
    <source>
        <dbReference type="ARBA" id="ARBA00022691"/>
    </source>
</evidence>
<comment type="caution">
    <text evidence="11">The sequence shown here is derived from an EMBL/GenBank/DDBJ whole genome shotgun (WGS) entry which is preliminary data.</text>
</comment>
<evidence type="ECO:0000313" key="12">
    <source>
        <dbReference type="Proteomes" id="UP001302274"/>
    </source>
</evidence>
<comment type="cofactor">
    <cofactor evidence="1">
        <name>pyruvate</name>
        <dbReference type="ChEBI" id="CHEBI:15361"/>
    </cofactor>
</comment>
<keyword evidence="7" id="KW-0865">Zymogen</keyword>
<gene>
    <name evidence="11" type="ORF">SHI21_06720</name>
</gene>
<dbReference type="SUPFAM" id="SSF56276">
    <property type="entry name" value="S-adenosylmethionine decarboxylase"/>
    <property type="match status" value="1"/>
</dbReference>
<dbReference type="GO" id="GO:0004014">
    <property type="term" value="F:adenosylmethionine decarboxylase activity"/>
    <property type="evidence" value="ECO:0007669"/>
    <property type="project" value="UniProtKB-EC"/>
</dbReference>
<dbReference type="EC" id="4.1.1.50" evidence="11"/>
<protein>
    <submittedName>
        <fullName evidence="11">S-adenosylmethionine decarboxylase</fullName>
        <ecNumber evidence="11">4.1.1.50</ecNumber>
    </submittedName>
</protein>
<name>A0ABU5VS59_9BACT</name>
<proteinExistence type="inferred from homology"/>
<evidence type="ECO:0000256" key="5">
    <source>
        <dbReference type="ARBA" id="ARBA00023066"/>
    </source>
</evidence>
<keyword evidence="3" id="KW-0210">Decarboxylase</keyword>
<keyword evidence="12" id="KW-1185">Reference proteome</keyword>
<evidence type="ECO:0000256" key="3">
    <source>
        <dbReference type="ARBA" id="ARBA00022793"/>
    </source>
</evidence>
<keyword evidence="10" id="KW-0670">Pyruvate</keyword>
<evidence type="ECO:0000256" key="1">
    <source>
        <dbReference type="ARBA" id="ARBA00001928"/>
    </source>
</evidence>
<keyword evidence="5" id="KW-0745">Spermidine biosynthesis</keyword>
<evidence type="ECO:0000256" key="9">
    <source>
        <dbReference type="ARBA" id="ARBA00023270"/>
    </source>
</evidence>